<evidence type="ECO:0000256" key="1">
    <source>
        <dbReference type="SAM" id="SignalP"/>
    </source>
</evidence>
<organism evidence="2 3">
    <name type="scientific">Hymenobacter montanus</name>
    <dbReference type="NCBI Taxonomy" id="2771359"/>
    <lineage>
        <taxon>Bacteria</taxon>
        <taxon>Pseudomonadati</taxon>
        <taxon>Bacteroidota</taxon>
        <taxon>Cytophagia</taxon>
        <taxon>Cytophagales</taxon>
        <taxon>Hymenobacteraceae</taxon>
        <taxon>Hymenobacter</taxon>
    </lineage>
</organism>
<dbReference type="AlphaFoldDB" id="A0A927BE07"/>
<evidence type="ECO:0000313" key="2">
    <source>
        <dbReference type="EMBL" id="MBD2769101.1"/>
    </source>
</evidence>
<keyword evidence="1" id="KW-0732">Signal</keyword>
<name>A0A927BE07_9BACT</name>
<sequence length="524" mass="56000">MKKRIIWLSLALAAGPAGHAFAQGASDALQYSRLQFGGPARTMGIGGANVALGADFGNLTSNPAGLGLFQKSEAHLTPGIGLGQSDARIEGNPAGLQNESKNSFHIGSAGLVLTNRLADNDQSSNWRGGSFALGFTRLTDFNTASRYQGTVNNNQSFLARLQPAADAARGTAAFADLDDQADNSKYRTDLGLAYGAYLANIIRARTGAQGDSAVILRKQGNTLTQSELIVNSGSVSQFDLGYGANYRDRLYIGGAVGIVSSTYRQVRTLTEADNDPNTHFNSLTSRSELKTSGTGINARLGLIYRANDAVRLGASVQTPTFMRMTDTSTESLKANFSAQGTDNVPSGLPVGDTPPVMFPTNDYAYTLITPFRANGGVAITLGKYGFVTSDVEYVGYGQARLRNNSEDANGDDYSFSAENEDIRNRYKSTVNVRVGAEGRFDIFRVRLGYAHYGDPYKAATSTGRAQSFYTGGLGLRQGNFFIDAAAVYTDYNQLYTPYSVGGLEPLVKVNNTRYTTTITAGVTF</sequence>
<dbReference type="EMBL" id="JACXAD010000016">
    <property type="protein sequence ID" value="MBD2769101.1"/>
    <property type="molecule type" value="Genomic_DNA"/>
</dbReference>
<dbReference type="RefSeq" id="WP_191005913.1">
    <property type="nucleotide sequence ID" value="NZ_JACXAD010000016.1"/>
</dbReference>
<gene>
    <name evidence="2" type="ORF">IC235_14500</name>
</gene>
<dbReference type="SUPFAM" id="SSF56935">
    <property type="entry name" value="Porins"/>
    <property type="match status" value="1"/>
</dbReference>
<protein>
    <recommendedName>
        <fullName evidence="4">Aromatic hydrocarbon degradation protein</fullName>
    </recommendedName>
</protein>
<dbReference type="Gene3D" id="2.40.160.60">
    <property type="entry name" value="Outer membrane protein transport protein (OMPP1/FadL/TodX)"/>
    <property type="match status" value="1"/>
</dbReference>
<comment type="caution">
    <text evidence="2">The sequence shown here is derived from an EMBL/GenBank/DDBJ whole genome shotgun (WGS) entry which is preliminary data.</text>
</comment>
<feature type="signal peptide" evidence="1">
    <location>
        <begin position="1"/>
        <end position="22"/>
    </location>
</feature>
<evidence type="ECO:0000313" key="3">
    <source>
        <dbReference type="Proteomes" id="UP000612233"/>
    </source>
</evidence>
<keyword evidence="3" id="KW-1185">Reference proteome</keyword>
<dbReference type="Proteomes" id="UP000612233">
    <property type="component" value="Unassembled WGS sequence"/>
</dbReference>
<reference evidence="2" key="1">
    <citation type="submission" date="2020-09" db="EMBL/GenBank/DDBJ databases">
        <authorList>
            <person name="Kim M.K."/>
        </authorList>
    </citation>
    <scope>NUCLEOTIDE SEQUENCE</scope>
    <source>
        <strain evidence="2">BT664</strain>
    </source>
</reference>
<accession>A0A927BE07</accession>
<evidence type="ECO:0008006" key="4">
    <source>
        <dbReference type="Google" id="ProtNLM"/>
    </source>
</evidence>
<proteinExistence type="predicted"/>
<feature type="chain" id="PRO_5037863232" description="Aromatic hydrocarbon degradation protein" evidence="1">
    <location>
        <begin position="23"/>
        <end position="524"/>
    </location>
</feature>